<organism evidence="1 2">
    <name type="scientific">Candidimonas nitroreducens</name>
    <dbReference type="NCBI Taxonomy" id="683354"/>
    <lineage>
        <taxon>Bacteria</taxon>
        <taxon>Pseudomonadati</taxon>
        <taxon>Pseudomonadota</taxon>
        <taxon>Betaproteobacteria</taxon>
        <taxon>Burkholderiales</taxon>
        <taxon>Alcaligenaceae</taxon>
        <taxon>Candidimonas</taxon>
    </lineage>
</organism>
<dbReference type="AlphaFoldDB" id="A0A225MMU2"/>
<dbReference type="Gene3D" id="3.30.1540.10">
    <property type="entry name" value="formyl-coa transferase, domain 3"/>
    <property type="match status" value="1"/>
</dbReference>
<comment type="caution">
    <text evidence="1">The sequence shown here is derived from an EMBL/GenBank/DDBJ whole genome shotgun (WGS) entry which is preliminary data.</text>
</comment>
<dbReference type="EMBL" id="NJIH01000006">
    <property type="protein sequence ID" value="OWT60089.1"/>
    <property type="molecule type" value="Genomic_DNA"/>
</dbReference>
<evidence type="ECO:0000313" key="1">
    <source>
        <dbReference type="EMBL" id="OWT60089.1"/>
    </source>
</evidence>
<dbReference type="Pfam" id="PF02515">
    <property type="entry name" value="CoA_transf_3"/>
    <property type="match status" value="1"/>
</dbReference>
<evidence type="ECO:0000313" key="2">
    <source>
        <dbReference type="Proteomes" id="UP000214603"/>
    </source>
</evidence>
<dbReference type="InterPro" id="IPR003673">
    <property type="entry name" value="CoA-Trfase_fam_III"/>
</dbReference>
<dbReference type="OrthoDB" id="9058532at2"/>
<keyword evidence="2" id="KW-1185">Reference proteome</keyword>
<dbReference type="PANTHER" id="PTHR48229">
    <property type="entry name" value="CAIB/BAIF FAMILY ENZYME (AFU_ORTHOLOGUE AFUA_1G05360)-RELATED"/>
    <property type="match status" value="1"/>
</dbReference>
<protein>
    <submittedName>
        <fullName evidence="1">Carnitine dehydratase</fullName>
    </submittedName>
</protein>
<dbReference type="InterPro" id="IPR044855">
    <property type="entry name" value="CoA-Trfase_III_dom3_sf"/>
</dbReference>
<proteinExistence type="predicted"/>
<sequence>MSRALLELLQWAGLPANDAARTVIEGADPVFGTRYRIAELGAASIAAAAIAADRLWALRTGRRQSISVRARAAAAALRSNHYLQIDGSTPPRPTDKVTGFYPVRDGRWIYLHCNFSNLRERSLGVLRVAADPDAIAAATRQWDGIELEEAIAAADGCAAFVRSEDEWTATPQAAAVALEPLFTIERIGDAPAEPLPPGDRPLSGLRALDLTRVLAGPTCARTLAEHGADVMRVSRKGLPDSGLFDLDTGLGKLSTYIDLREPDGVEQLRALVRDADIFSQSYRPGSLDARGFSPRDLAELRPGIVYVTLNAWGYSGPWRQRRGYDTVVQSANGLAWRGPDQRPAFLPVSAQDYIAGYVMAYGAMTALERRAREGGSWLVRVSLAGTGHWLRQHGLLDPAAVAGLPGSLPMEELETYLMDSDSPVGRLTHLAPVAQLSETPGRWARPAVPLGTHSPVWPERAL</sequence>
<dbReference type="SUPFAM" id="SSF89796">
    <property type="entry name" value="CoA-transferase family III (CaiB/BaiF)"/>
    <property type="match status" value="2"/>
</dbReference>
<dbReference type="RefSeq" id="WP_088603347.1">
    <property type="nucleotide sequence ID" value="NZ_NJIH01000006.1"/>
</dbReference>
<dbReference type="Proteomes" id="UP000214603">
    <property type="component" value="Unassembled WGS sequence"/>
</dbReference>
<dbReference type="InterPro" id="IPR023606">
    <property type="entry name" value="CoA-Trfase_III_dom_1_sf"/>
</dbReference>
<accession>A0A225MMU2</accession>
<dbReference type="GO" id="GO:0003824">
    <property type="term" value="F:catalytic activity"/>
    <property type="evidence" value="ECO:0007669"/>
    <property type="project" value="InterPro"/>
</dbReference>
<reference evidence="2" key="1">
    <citation type="submission" date="2017-06" db="EMBL/GenBank/DDBJ databases">
        <title>Herbaspirillum phytohormonus sp. nov., isolated from the root nodule of Robinia pseudoacacia in lead-zinc mine.</title>
        <authorList>
            <person name="Fan M."/>
            <person name="Lin Y."/>
        </authorList>
    </citation>
    <scope>NUCLEOTIDE SEQUENCE [LARGE SCALE GENOMIC DNA]</scope>
    <source>
        <strain evidence="2">SC-089</strain>
    </source>
</reference>
<dbReference type="InterPro" id="IPR052985">
    <property type="entry name" value="CoA-trans_III_biosynth/detox"/>
</dbReference>
<name>A0A225MMU2_9BURK</name>
<gene>
    <name evidence="1" type="ORF">CEY11_10455</name>
</gene>
<dbReference type="PANTHER" id="PTHR48229:SF1">
    <property type="entry name" value="ALPHA METHYLACYL-COA RACEMASE-RELATED"/>
    <property type="match status" value="1"/>
</dbReference>
<dbReference type="Gene3D" id="3.40.50.10540">
    <property type="entry name" value="Crotonobetainyl-coa:carnitine coa-transferase, domain 1"/>
    <property type="match status" value="2"/>
</dbReference>